<sequence>METHVEFRSTLVSSVQELATVLFEQLKQEGVQVRDPFSEDWGWTIPICNDAFPIWIGCGQCKEYVDGFLCFIEPRKPYVRKFLFKKISTTQTVETIQKALSKVLAQNEEIYNIKWWTEYDFNHPNI</sequence>
<proteinExistence type="predicted"/>
<name>A0ABZ3HCA3_9BACT</name>
<dbReference type="Proteomes" id="UP001447842">
    <property type="component" value="Chromosome"/>
</dbReference>
<gene>
    <name evidence="1" type="ORF">WCY31_04155</name>
</gene>
<protein>
    <recommendedName>
        <fullName evidence="3">DUF3788 family protein</fullName>
    </recommendedName>
</protein>
<dbReference type="EMBL" id="CP147920">
    <property type="protein sequence ID" value="XAU15901.1"/>
    <property type="molecule type" value="Genomic_DNA"/>
</dbReference>
<reference evidence="1 2" key="1">
    <citation type="submission" date="2024-03" db="EMBL/GenBank/DDBJ databases">
        <title>Sulfurimonas sp. HSL3-1.</title>
        <authorList>
            <person name="Wang S."/>
        </authorList>
    </citation>
    <scope>NUCLEOTIDE SEQUENCE [LARGE SCALE GENOMIC DNA]</scope>
    <source>
        <strain evidence="1 2">HSL3-1</strain>
    </source>
</reference>
<organism evidence="1 2">
    <name type="scientific">Sulfurimonas diazotrophicus</name>
    <dbReference type="NCBI Taxonomy" id="3131939"/>
    <lineage>
        <taxon>Bacteria</taxon>
        <taxon>Pseudomonadati</taxon>
        <taxon>Campylobacterota</taxon>
        <taxon>Epsilonproteobacteria</taxon>
        <taxon>Campylobacterales</taxon>
        <taxon>Sulfurimonadaceae</taxon>
        <taxon>Sulfurimonas</taxon>
    </lineage>
</organism>
<evidence type="ECO:0008006" key="3">
    <source>
        <dbReference type="Google" id="ProtNLM"/>
    </source>
</evidence>
<keyword evidence="2" id="KW-1185">Reference proteome</keyword>
<evidence type="ECO:0000313" key="2">
    <source>
        <dbReference type="Proteomes" id="UP001447842"/>
    </source>
</evidence>
<accession>A0ABZ3HCA3</accession>
<dbReference type="RefSeq" id="WP_345973271.1">
    <property type="nucleotide sequence ID" value="NZ_CP147920.1"/>
</dbReference>
<evidence type="ECO:0000313" key="1">
    <source>
        <dbReference type="EMBL" id="XAU15901.1"/>
    </source>
</evidence>